<feature type="region of interest" description="Disordered" evidence="4">
    <location>
        <begin position="530"/>
        <end position="550"/>
    </location>
</feature>
<feature type="compositionally biased region" description="Basic and acidic residues" evidence="4">
    <location>
        <begin position="418"/>
        <end position="429"/>
    </location>
</feature>
<keyword evidence="2" id="KW-0238">DNA-binding</keyword>
<feature type="domain" description="SANT" evidence="5">
    <location>
        <begin position="125"/>
        <end position="183"/>
    </location>
</feature>
<organism evidence="6 7">
    <name type="scientific">Cryptotermes secundus</name>
    <dbReference type="NCBI Taxonomy" id="105785"/>
    <lineage>
        <taxon>Eukaryota</taxon>
        <taxon>Metazoa</taxon>
        <taxon>Ecdysozoa</taxon>
        <taxon>Arthropoda</taxon>
        <taxon>Hexapoda</taxon>
        <taxon>Insecta</taxon>
        <taxon>Pterygota</taxon>
        <taxon>Neoptera</taxon>
        <taxon>Polyneoptera</taxon>
        <taxon>Dictyoptera</taxon>
        <taxon>Blattodea</taxon>
        <taxon>Blattoidea</taxon>
        <taxon>Termitoidae</taxon>
        <taxon>Kalotermitidae</taxon>
        <taxon>Cryptotermitinae</taxon>
        <taxon>Cryptotermes</taxon>
    </lineage>
</organism>
<dbReference type="PANTHER" id="PTHR21677:SF1">
    <property type="entry name" value="PROTEIN CRAMPED-LIKE"/>
    <property type="match status" value="1"/>
</dbReference>
<feature type="region of interest" description="Disordered" evidence="4">
    <location>
        <begin position="900"/>
        <end position="950"/>
    </location>
</feature>
<dbReference type="STRING" id="105785.A0A2J7RH25"/>
<dbReference type="FunCoup" id="A0A2J7RH25">
    <property type="interactions" value="430"/>
</dbReference>
<dbReference type="SMART" id="SM00717">
    <property type="entry name" value="SANT"/>
    <property type="match status" value="1"/>
</dbReference>
<dbReference type="OrthoDB" id="515799at2759"/>
<name>A0A2J7RH25_9NEOP</name>
<dbReference type="InterPro" id="IPR017884">
    <property type="entry name" value="SANT_dom"/>
</dbReference>
<dbReference type="Gene3D" id="1.10.10.60">
    <property type="entry name" value="Homeodomain-like"/>
    <property type="match status" value="1"/>
</dbReference>
<feature type="compositionally biased region" description="Polar residues" evidence="4">
    <location>
        <begin position="430"/>
        <end position="439"/>
    </location>
</feature>
<dbReference type="Proteomes" id="UP000235965">
    <property type="component" value="Unassembled WGS sequence"/>
</dbReference>
<evidence type="ECO:0000313" key="7">
    <source>
        <dbReference type="Proteomes" id="UP000235965"/>
    </source>
</evidence>
<dbReference type="PANTHER" id="PTHR21677">
    <property type="entry name" value="CRAMPED PROTEIN"/>
    <property type="match status" value="1"/>
</dbReference>
<dbReference type="InParanoid" id="A0A2J7RH25"/>
<dbReference type="InterPro" id="IPR009057">
    <property type="entry name" value="Homeodomain-like_sf"/>
</dbReference>
<dbReference type="GO" id="GO:0005634">
    <property type="term" value="C:nucleus"/>
    <property type="evidence" value="ECO:0007669"/>
    <property type="project" value="UniProtKB-SubCell"/>
</dbReference>
<feature type="region of interest" description="Disordered" evidence="4">
    <location>
        <begin position="394"/>
        <end position="442"/>
    </location>
</feature>
<dbReference type="EMBL" id="NEVH01003749">
    <property type="protein sequence ID" value="PNF40107.1"/>
    <property type="molecule type" value="Genomic_DNA"/>
</dbReference>
<feature type="compositionally biased region" description="Low complexity" evidence="4">
    <location>
        <begin position="852"/>
        <end position="865"/>
    </location>
</feature>
<keyword evidence="3" id="KW-0539">Nucleus</keyword>
<keyword evidence="7" id="KW-1185">Reference proteome</keyword>
<sequence length="1100" mass="120036">MKSMDSLCHGENNSLVSHAMDMLPVCGNALQEPEQLGSVTHNQEVTGSSTSLQIRSSARVSKKMRLDSFGTPVTSVVPDKKELTKVEEKPEKLERPEKLEKSEKHEKADPKQNETKPRKRTWELWSQEDKNTFFEALNEYGKDFDSIQNHFATKARKKGLGEHLIKNKDQVRHFYYRTWHKISKHLKFSDDLKNAARELYGLVNYGEIRRKIGFCTEKIMCMKLNELVYKGTIQIRIKGKTLRIKTPLCRALRKLNRLQECQEDLKLPARVVVELRPRHNEAWSRVQAMSHNPRIRTVLPLQRRLTSLLVYLNYRWRPSHIKHRDKLLSSVGSTDLTPQDSEDNKKEKEPLLRVAPHLGAPICVPSVNVTDYMTSSSLCLSSYAERSQKWQEEATSSSFTIGKGGGKGCTSRKGGKRQRVDSSSDKKSPTEASAMTSPVKQKENVCPESEFVSCGVMLDSASDDNKSVFTSSALNHEEDGDHVISGADGDFNNMAVNDILPQHHLTDDDAGNWNHGTVLAVDTELTPLQSEGLDSKGDVTAQTSTAAEPKVTDNEDIISRIRNGWTIEDAHAISIGELYLMFGSDSKLQMEYWWEHVPPETAPDTMPLQGSVEGETASELQNSSVGETLQKLISIAKLNFTKAKVMCPCGHVCGVTSKSTIPLRRPPPVRSVVDEIVSGSRPSAQQVHPAVSVSVTAVQDGVFRRPLLAPSHFKPLSKPVTADAFKAQLDKFRPRYCNRRGRAVRPKNVVVQRMLPLLPKAPNGHAMVTLKVIPQTSQLSGEFMPIGAAVTTAPQQSHTQPAPLWPHPMKNYHILPATTNKSNTGCLLVSCSNTSGLSDLGQDVIPVTLHQSGSDSSGINSSALGTKQPKNLTGNDGGVGLHQSKRKNSVAMGLAESGPSIDLQHSVTGSSSDDVMGLQQSACSGEGSSTQPEISVSSLSPPLNTPVASPPSISNLLELSLPSAVGGGLALAACSGTGLLEVPMQDSAAAVEPSFVGLLASEEGLQTSVTPPSSPLQILKEADNQWLNSEVADFSLSSFLGHLESPLKPATSAPNAEDTRLFSDVEAQLQCLMSENSIDYMAKFADLAAQIASSDSSNKK</sequence>
<feature type="region of interest" description="Disordered" evidence="4">
    <location>
        <begin position="331"/>
        <end position="352"/>
    </location>
</feature>
<feature type="compositionally biased region" description="Polar residues" evidence="4">
    <location>
        <begin position="903"/>
        <end position="942"/>
    </location>
</feature>
<evidence type="ECO:0000256" key="3">
    <source>
        <dbReference type="ARBA" id="ARBA00023242"/>
    </source>
</evidence>
<evidence type="ECO:0000259" key="5">
    <source>
        <dbReference type="PROSITE" id="PS51293"/>
    </source>
</evidence>
<dbReference type="SUPFAM" id="SSF46689">
    <property type="entry name" value="Homeodomain-like"/>
    <property type="match status" value="1"/>
</dbReference>
<protein>
    <recommendedName>
        <fullName evidence="5">SANT domain-containing protein</fullName>
    </recommendedName>
</protein>
<dbReference type="GO" id="GO:0007389">
    <property type="term" value="P:pattern specification process"/>
    <property type="evidence" value="ECO:0007669"/>
    <property type="project" value="TreeGrafter"/>
</dbReference>
<comment type="caution">
    <text evidence="6">The sequence shown here is derived from an EMBL/GenBank/DDBJ whole genome shotgun (WGS) entry which is preliminary data.</text>
</comment>
<dbReference type="GO" id="GO:0003677">
    <property type="term" value="F:DNA binding"/>
    <property type="evidence" value="ECO:0007669"/>
    <property type="project" value="UniProtKB-KW"/>
</dbReference>
<comment type="subcellular location">
    <subcellularLocation>
        <location evidence="1">Nucleus</location>
    </subcellularLocation>
</comment>
<evidence type="ECO:0000256" key="2">
    <source>
        <dbReference type="ARBA" id="ARBA00023125"/>
    </source>
</evidence>
<accession>A0A2J7RH25</accession>
<feature type="region of interest" description="Disordered" evidence="4">
    <location>
        <begin position="851"/>
        <end position="883"/>
    </location>
</feature>
<evidence type="ECO:0000256" key="1">
    <source>
        <dbReference type="ARBA" id="ARBA00004123"/>
    </source>
</evidence>
<feature type="compositionally biased region" description="Basic and acidic residues" evidence="4">
    <location>
        <begin position="342"/>
        <end position="351"/>
    </location>
</feature>
<dbReference type="PROSITE" id="PS51293">
    <property type="entry name" value="SANT"/>
    <property type="match status" value="1"/>
</dbReference>
<proteinExistence type="predicted"/>
<gene>
    <name evidence="6" type="ORF">B7P43_G09981</name>
</gene>
<reference evidence="6 7" key="1">
    <citation type="submission" date="2017-12" db="EMBL/GenBank/DDBJ databases">
        <title>Hemimetabolous genomes reveal molecular basis of termite eusociality.</title>
        <authorList>
            <person name="Harrison M.C."/>
            <person name="Jongepier E."/>
            <person name="Robertson H.M."/>
            <person name="Arning N."/>
            <person name="Bitard-Feildel T."/>
            <person name="Chao H."/>
            <person name="Childers C.P."/>
            <person name="Dinh H."/>
            <person name="Doddapaneni H."/>
            <person name="Dugan S."/>
            <person name="Gowin J."/>
            <person name="Greiner C."/>
            <person name="Han Y."/>
            <person name="Hu H."/>
            <person name="Hughes D.S.T."/>
            <person name="Huylmans A.-K."/>
            <person name="Kemena C."/>
            <person name="Kremer L.P.M."/>
            <person name="Lee S.L."/>
            <person name="Lopez-Ezquerra A."/>
            <person name="Mallet L."/>
            <person name="Monroy-Kuhn J.M."/>
            <person name="Moser A."/>
            <person name="Murali S.C."/>
            <person name="Muzny D.M."/>
            <person name="Otani S."/>
            <person name="Piulachs M.-D."/>
            <person name="Poelchau M."/>
            <person name="Qu J."/>
            <person name="Schaub F."/>
            <person name="Wada-Katsumata A."/>
            <person name="Worley K.C."/>
            <person name="Xie Q."/>
            <person name="Ylla G."/>
            <person name="Poulsen M."/>
            <person name="Gibbs R.A."/>
            <person name="Schal C."/>
            <person name="Richards S."/>
            <person name="Belles X."/>
            <person name="Korb J."/>
            <person name="Bornberg-Bauer E."/>
        </authorList>
    </citation>
    <scope>NUCLEOTIDE SEQUENCE [LARGE SCALE GENOMIC DNA]</scope>
    <source>
        <tissue evidence="6">Whole body</tissue>
    </source>
</reference>
<dbReference type="GO" id="GO:0003682">
    <property type="term" value="F:chromatin binding"/>
    <property type="evidence" value="ECO:0007669"/>
    <property type="project" value="InterPro"/>
</dbReference>
<dbReference type="InterPro" id="IPR055315">
    <property type="entry name" value="Cramped-like"/>
</dbReference>
<dbReference type="AlphaFoldDB" id="A0A2J7RH25"/>
<evidence type="ECO:0000256" key="4">
    <source>
        <dbReference type="SAM" id="MobiDB-lite"/>
    </source>
</evidence>
<feature type="region of interest" description="Disordered" evidence="4">
    <location>
        <begin position="83"/>
        <end position="119"/>
    </location>
</feature>
<evidence type="ECO:0000313" key="6">
    <source>
        <dbReference type="EMBL" id="PNF40107.1"/>
    </source>
</evidence>
<dbReference type="InterPro" id="IPR001005">
    <property type="entry name" value="SANT/Myb"/>
</dbReference>